<gene>
    <name evidence="3" type="ORF">GA0111570_1079</name>
</gene>
<reference evidence="3 4" key="1">
    <citation type="submission" date="2016-06" db="EMBL/GenBank/DDBJ databases">
        <authorList>
            <person name="Olsen C.W."/>
            <person name="Carey S."/>
            <person name="Hinshaw L."/>
            <person name="Karasin A.I."/>
        </authorList>
    </citation>
    <scope>NUCLEOTIDE SEQUENCE [LARGE SCALE GENOMIC DNA]</scope>
    <source>
        <strain evidence="3 4">LZ-22</strain>
    </source>
</reference>
<evidence type="ECO:0000256" key="2">
    <source>
        <dbReference type="SAM" id="Phobius"/>
    </source>
</evidence>
<keyword evidence="2" id="KW-1133">Transmembrane helix</keyword>
<dbReference type="EMBL" id="FMYF01000007">
    <property type="protein sequence ID" value="SDB89708.1"/>
    <property type="molecule type" value="Genomic_DNA"/>
</dbReference>
<feature type="transmembrane region" description="Helical" evidence="2">
    <location>
        <begin position="27"/>
        <end position="50"/>
    </location>
</feature>
<feature type="region of interest" description="Disordered" evidence="1">
    <location>
        <begin position="123"/>
        <end position="151"/>
    </location>
</feature>
<evidence type="ECO:0000313" key="3">
    <source>
        <dbReference type="EMBL" id="SDB89708.1"/>
    </source>
</evidence>
<keyword evidence="2" id="KW-0472">Membrane</keyword>
<accession>A0A1G6H6E6</accession>
<protein>
    <submittedName>
        <fullName evidence="3">Uncharacterized membrane protein</fullName>
    </submittedName>
</protein>
<organism evidence="3 4">
    <name type="scientific">Raineyella antarctica</name>
    <dbReference type="NCBI Taxonomy" id="1577474"/>
    <lineage>
        <taxon>Bacteria</taxon>
        <taxon>Bacillati</taxon>
        <taxon>Actinomycetota</taxon>
        <taxon>Actinomycetes</taxon>
        <taxon>Propionibacteriales</taxon>
        <taxon>Propionibacteriaceae</taxon>
        <taxon>Raineyella</taxon>
    </lineage>
</organism>
<evidence type="ECO:0000256" key="1">
    <source>
        <dbReference type="SAM" id="MobiDB-lite"/>
    </source>
</evidence>
<dbReference type="RefSeq" id="WP_139283226.1">
    <property type="nucleotide sequence ID" value="NZ_FMYF01000007.1"/>
</dbReference>
<proteinExistence type="predicted"/>
<dbReference type="Proteomes" id="UP000199086">
    <property type="component" value="Unassembled WGS sequence"/>
</dbReference>
<sequence>MSISLLPLAIPGQYMGPGGPMMGHEHVYFFGGFLMMIFPLLFLVGLFLLLRRADRNGTPLFGTRENWAGHGPGHGPGAHHHPHGPMGGRGDAEDEAIRTLNNRLATGDIDPEDYRARVETLRTTRAQGNDPTAGMPYLGPEDQPGAQGPQV</sequence>
<keyword evidence="2" id="KW-0812">Transmembrane</keyword>
<evidence type="ECO:0000313" key="4">
    <source>
        <dbReference type="Proteomes" id="UP000199086"/>
    </source>
</evidence>
<name>A0A1G6H6E6_9ACTN</name>
<feature type="region of interest" description="Disordered" evidence="1">
    <location>
        <begin position="66"/>
        <end position="95"/>
    </location>
</feature>
<dbReference type="STRING" id="1577474.GA0111570_1079"/>
<dbReference type="AlphaFoldDB" id="A0A1G6H6E6"/>
<dbReference type="OrthoDB" id="3748887at2"/>
<keyword evidence="4" id="KW-1185">Reference proteome</keyword>